<dbReference type="EMBL" id="JBFDAA010000002">
    <property type="protein sequence ID" value="KAL1139857.1"/>
    <property type="molecule type" value="Genomic_DNA"/>
</dbReference>
<feature type="chain" id="PRO_5044774477" description="Secreted protein" evidence="1">
    <location>
        <begin position="17"/>
        <end position="124"/>
    </location>
</feature>
<evidence type="ECO:0008006" key="4">
    <source>
        <dbReference type="Google" id="ProtNLM"/>
    </source>
</evidence>
<organism evidence="2 3">
    <name type="scientific">Ranatra chinensis</name>
    <dbReference type="NCBI Taxonomy" id="642074"/>
    <lineage>
        <taxon>Eukaryota</taxon>
        <taxon>Metazoa</taxon>
        <taxon>Ecdysozoa</taxon>
        <taxon>Arthropoda</taxon>
        <taxon>Hexapoda</taxon>
        <taxon>Insecta</taxon>
        <taxon>Pterygota</taxon>
        <taxon>Neoptera</taxon>
        <taxon>Paraneoptera</taxon>
        <taxon>Hemiptera</taxon>
        <taxon>Heteroptera</taxon>
        <taxon>Panheteroptera</taxon>
        <taxon>Nepomorpha</taxon>
        <taxon>Nepidae</taxon>
        <taxon>Ranatrinae</taxon>
        <taxon>Ranatra</taxon>
    </lineage>
</organism>
<keyword evidence="1" id="KW-0732">Signal</keyword>
<sequence>VLICIFSVLAVIAAQGFDFFGGYPSFGAGPRDSRANRGPVVFPMTLPGAESSGVRVGASGYGFVPPGLRGGTSNLRTVYYNFQAIKIINSRQRRSSRNVFVFCTTELISPPADAVTHSHMQISP</sequence>
<comment type="caution">
    <text evidence="2">The sequence shown here is derived from an EMBL/GenBank/DDBJ whole genome shotgun (WGS) entry which is preliminary data.</text>
</comment>
<keyword evidence="3" id="KW-1185">Reference proteome</keyword>
<evidence type="ECO:0000256" key="1">
    <source>
        <dbReference type="SAM" id="SignalP"/>
    </source>
</evidence>
<evidence type="ECO:0000313" key="2">
    <source>
        <dbReference type="EMBL" id="KAL1139857.1"/>
    </source>
</evidence>
<feature type="non-terminal residue" evidence="2">
    <location>
        <position position="1"/>
    </location>
</feature>
<evidence type="ECO:0000313" key="3">
    <source>
        <dbReference type="Proteomes" id="UP001558652"/>
    </source>
</evidence>
<dbReference type="Proteomes" id="UP001558652">
    <property type="component" value="Unassembled WGS sequence"/>
</dbReference>
<dbReference type="AlphaFoldDB" id="A0ABD0Z5S3"/>
<feature type="signal peptide" evidence="1">
    <location>
        <begin position="1"/>
        <end position="16"/>
    </location>
</feature>
<proteinExistence type="predicted"/>
<name>A0ABD0Z5S3_9HEMI</name>
<protein>
    <recommendedName>
        <fullName evidence="4">Secreted protein</fullName>
    </recommendedName>
</protein>
<accession>A0ABD0Z5S3</accession>
<reference evidence="2 3" key="1">
    <citation type="submission" date="2024-07" db="EMBL/GenBank/DDBJ databases">
        <title>Chromosome-level genome assembly of the water stick insect Ranatra chinensis (Heteroptera: Nepidae).</title>
        <authorList>
            <person name="Liu X."/>
        </authorList>
    </citation>
    <scope>NUCLEOTIDE SEQUENCE [LARGE SCALE GENOMIC DNA]</scope>
    <source>
        <strain evidence="2">Cailab_2021Rc</strain>
        <tissue evidence="2">Muscle</tissue>
    </source>
</reference>
<gene>
    <name evidence="2" type="ORF">AAG570_006834</name>
</gene>